<dbReference type="PROSITE" id="PS01124">
    <property type="entry name" value="HTH_ARAC_FAMILY_2"/>
    <property type="match status" value="1"/>
</dbReference>
<dbReference type="InterPro" id="IPR018060">
    <property type="entry name" value="HTH_AraC"/>
</dbReference>
<accession>A0A380CPW4</accession>
<dbReference type="GO" id="GO:0043565">
    <property type="term" value="F:sequence-specific DNA binding"/>
    <property type="evidence" value="ECO:0007669"/>
    <property type="project" value="InterPro"/>
</dbReference>
<sequence>MDKQMDNIPVYDISMFNADCTLFWMETLERCSVRNLWLRRPHKQRFCMLLYLTKASGVVRIDDTTIHSDHNETVICSTPNSVNSIKLEPDSTGFIIAFTEDFFSLRFNSNILYQFSFFKENGNCFFGLSKQDESKWNSLSDLMLQEFSGGKGDIKVLRSYLNILLHEIEGHTNVHIPSLADGHAHDKVMKFQKLLERNFIQHKSPSYYADELNITLHYLNKLCKICRGMTSGQIIKERILTESKRLLKHTTLSIAEIGYELGFESPSYFITFFKKNVGYTPESYRRSVN</sequence>
<dbReference type="SUPFAM" id="SSF46689">
    <property type="entry name" value="Homeodomain-like"/>
    <property type="match status" value="1"/>
</dbReference>
<keyword evidence="3" id="KW-0804">Transcription</keyword>
<dbReference type="Proteomes" id="UP000254893">
    <property type="component" value="Unassembled WGS sequence"/>
</dbReference>
<gene>
    <name evidence="5" type="primary">chbR</name>
    <name evidence="5" type="ORF">NCTC11388_03864</name>
</gene>
<organism evidence="5 6">
    <name type="scientific">Sphingobacterium spiritivorum</name>
    <name type="common">Flavobacterium spiritivorum</name>
    <dbReference type="NCBI Taxonomy" id="258"/>
    <lineage>
        <taxon>Bacteria</taxon>
        <taxon>Pseudomonadati</taxon>
        <taxon>Bacteroidota</taxon>
        <taxon>Sphingobacteriia</taxon>
        <taxon>Sphingobacteriales</taxon>
        <taxon>Sphingobacteriaceae</taxon>
        <taxon>Sphingobacterium</taxon>
    </lineage>
</organism>
<dbReference type="PANTHER" id="PTHR43280">
    <property type="entry name" value="ARAC-FAMILY TRANSCRIPTIONAL REGULATOR"/>
    <property type="match status" value="1"/>
</dbReference>
<keyword evidence="1" id="KW-0805">Transcription regulation</keyword>
<evidence type="ECO:0000256" key="2">
    <source>
        <dbReference type="ARBA" id="ARBA00023125"/>
    </source>
</evidence>
<evidence type="ECO:0000313" key="6">
    <source>
        <dbReference type="Proteomes" id="UP000254893"/>
    </source>
</evidence>
<reference evidence="5 6" key="1">
    <citation type="submission" date="2018-06" db="EMBL/GenBank/DDBJ databases">
        <authorList>
            <consortium name="Pathogen Informatics"/>
            <person name="Doyle S."/>
        </authorList>
    </citation>
    <scope>NUCLEOTIDE SEQUENCE [LARGE SCALE GENOMIC DNA]</scope>
    <source>
        <strain evidence="5 6">NCTC11388</strain>
    </source>
</reference>
<dbReference type="EMBL" id="UGYW01000002">
    <property type="protein sequence ID" value="SUJ25814.1"/>
    <property type="molecule type" value="Genomic_DNA"/>
</dbReference>
<name>A0A380CPW4_SPHSI</name>
<evidence type="ECO:0000313" key="5">
    <source>
        <dbReference type="EMBL" id="SUJ25814.1"/>
    </source>
</evidence>
<evidence type="ECO:0000256" key="1">
    <source>
        <dbReference type="ARBA" id="ARBA00023015"/>
    </source>
</evidence>
<dbReference type="InterPro" id="IPR020449">
    <property type="entry name" value="Tscrpt_reg_AraC-type_HTH"/>
</dbReference>
<dbReference type="GO" id="GO:0003700">
    <property type="term" value="F:DNA-binding transcription factor activity"/>
    <property type="evidence" value="ECO:0007669"/>
    <property type="project" value="InterPro"/>
</dbReference>
<dbReference type="InterPro" id="IPR009057">
    <property type="entry name" value="Homeodomain-like_sf"/>
</dbReference>
<dbReference type="RefSeq" id="WP_115171244.1">
    <property type="nucleotide sequence ID" value="NZ_UGYW01000002.1"/>
</dbReference>
<protein>
    <submittedName>
        <fullName evidence="5">Chb operon repressor</fullName>
    </submittedName>
</protein>
<evidence type="ECO:0000259" key="4">
    <source>
        <dbReference type="PROSITE" id="PS01124"/>
    </source>
</evidence>
<dbReference type="Pfam" id="PF12833">
    <property type="entry name" value="HTH_18"/>
    <property type="match status" value="1"/>
</dbReference>
<dbReference type="AlphaFoldDB" id="A0A380CPW4"/>
<dbReference type="Gene3D" id="1.10.10.60">
    <property type="entry name" value="Homeodomain-like"/>
    <property type="match status" value="1"/>
</dbReference>
<evidence type="ECO:0000256" key="3">
    <source>
        <dbReference type="ARBA" id="ARBA00023163"/>
    </source>
</evidence>
<proteinExistence type="predicted"/>
<feature type="domain" description="HTH araC/xylS-type" evidence="4">
    <location>
        <begin position="189"/>
        <end position="287"/>
    </location>
</feature>
<dbReference type="SMART" id="SM00342">
    <property type="entry name" value="HTH_ARAC"/>
    <property type="match status" value="1"/>
</dbReference>
<dbReference type="PANTHER" id="PTHR43280:SF32">
    <property type="entry name" value="TRANSCRIPTIONAL REGULATORY PROTEIN"/>
    <property type="match status" value="1"/>
</dbReference>
<dbReference type="PRINTS" id="PR00032">
    <property type="entry name" value="HTHARAC"/>
</dbReference>
<keyword evidence="2" id="KW-0238">DNA-binding</keyword>